<dbReference type="Proteomes" id="UP000322283">
    <property type="component" value="Unassembled WGS sequence"/>
</dbReference>
<proteinExistence type="predicted"/>
<gene>
    <name evidence="1" type="ORF">Maut_02171</name>
    <name evidence="2" type="ORF">MTAT_19440</name>
</gene>
<dbReference type="RefSeq" id="WP_069590325.1">
    <property type="nucleotide sequence ID" value="NZ_CP017019.1"/>
</dbReference>
<protein>
    <submittedName>
        <fullName evidence="1">Uncharacterized protein</fullName>
    </submittedName>
</protein>
<organism evidence="1 3">
    <name type="scientific">Neomoorella thermoacetica</name>
    <name type="common">Clostridium thermoaceticum</name>
    <dbReference type="NCBI Taxonomy" id="1525"/>
    <lineage>
        <taxon>Bacteria</taxon>
        <taxon>Bacillati</taxon>
        <taxon>Bacillota</taxon>
        <taxon>Clostridia</taxon>
        <taxon>Neomoorellales</taxon>
        <taxon>Neomoorellaceae</taxon>
        <taxon>Neomoorella</taxon>
    </lineage>
</organism>
<evidence type="ECO:0000313" key="1">
    <source>
        <dbReference type="EMBL" id="AOQ24601.1"/>
    </source>
</evidence>
<keyword evidence="4" id="KW-1185">Reference proteome</keyword>
<name>A0AAC9MVG3_NEOTH</name>
<dbReference type="AlphaFoldDB" id="A0AAC9MVG3"/>
<dbReference type="EMBL" id="VCDX01000006">
    <property type="protein sequence ID" value="TYL12702.1"/>
    <property type="molecule type" value="Genomic_DNA"/>
</dbReference>
<reference evidence="1 3" key="1">
    <citation type="submission" date="2016-08" db="EMBL/GenBank/DDBJ databases">
        <title>Moorella thermoacetica DSM 103132.</title>
        <authorList>
            <person name="Jendresen C.B."/>
            <person name="Redl S.M."/>
            <person name="Jensen T.O."/>
            <person name="Nielsen A.T."/>
        </authorList>
    </citation>
    <scope>NUCLEOTIDE SEQUENCE [LARGE SCALE GENOMIC DNA]</scope>
    <source>
        <strain evidence="1 3">DSM 103132</strain>
    </source>
</reference>
<reference evidence="2 4" key="2">
    <citation type="submission" date="2019-05" db="EMBL/GenBank/DDBJ databases">
        <title>Genome sequence of Moorella thermoacetica ATCC 33924.</title>
        <authorList>
            <person name="Poehlein A."/>
            <person name="Bengelsdorf F.R."/>
            <person name="Duerre P."/>
            <person name="Daniel R."/>
        </authorList>
    </citation>
    <scope>NUCLEOTIDE SEQUENCE [LARGE SCALE GENOMIC DNA]</scope>
    <source>
        <strain evidence="2 4">ATCC 33924</strain>
    </source>
</reference>
<sequence>MGYYSSLSGNVRMTPDAYAKFITQKLNNGFYEDYPVTEYLDVLDYNPDIQVLYLEGAGKMYADEALMDLLARYKDLPWVDTVYYTGEEPGDVGVYYIDIGRWCYITAEIPPAPPVDSDSWQSVDKQEGC</sequence>
<evidence type="ECO:0000313" key="3">
    <source>
        <dbReference type="Proteomes" id="UP000094598"/>
    </source>
</evidence>
<accession>A0AAC9MVG3</accession>
<dbReference type="EMBL" id="CP017019">
    <property type="protein sequence ID" value="AOQ24601.1"/>
    <property type="molecule type" value="Genomic_DNA"/>
</dbReference>
<dbReference type="Proteomes" id="UP000094598">
    <property type="component" value="Chromosome"/>
</dbReference>
<evidence type="ECO:0000313" key="2">
    <source>
        <dbReference type="EMBL" id="TYL12702.1"/>
    </source>
</evidence>
<evidence type="ECO:0000313" key="4">
    <source>
        <dbReference type="Proteomes" id="UP000322283"/>
    </source>
</evidence>